<keyword evidence="6" id="KW-1133">Transmembrane helix</keyword>
<dbReference type="Proteomes" id="UP001642464">
    <property type="component" value="Unassembled WGS sequence"/>
</dbReference>
<keyword evidence="6" id="KW-0812">Transmembrane</keyword>
<evidence type="ECO:0000256" key="1">
    <source>
        <dbReference type="ARBA" id="ARBA00000085"/>
    </source>
</evidence>
<feature type="signal peptide" evidence="7">
    <location>
        <begin position="1"/>
        <end position="16"/>
    </location>
</feature>
<feature type="modified residue" description="4-aspartylphosphate" evidence="5">
    <location>
        <position position="672"/>
    </location>
</feature>
<dbReference type="InterPro" id="IPR003594">
    <property type="entry name" value="HATPase_dom"/>
</dbReference>
<dbReference type="SMART" id="SM00387">
    <property type="entry name" value="HATPase_c"/>
    <property type="match status" value="1"/>
</dbReference>
<dbReference type="InterPro" id="IPR001789">
    <property type="entry name" value="Sig_transdc_resp-reg_receiver"/>
</dbReference>
<dbReference type="Pfam" id="PF02518">
    <property type="entry name" value="HATPase_c"/>
    <property type="match status" value="1"/>
</dbReference>
<dbReference type="SUPFAM" id="SSF52172">
    <property type="entry name" value="CheY-like"/>
    <property type="match status" value="1"/>
</dbReference>
<comment type="caution">
    <text evidence="10">The sequence shown here is derived from an EMBL/GenBank/DDBJ whole genome shotgun (WGS) entry which is preliminary data.</text>
</comment>
<dbReference type="InterPro" id="IPR004358">
    <property type="entry name" value="Sig_transdc_His_kin-like_C"/>
</dbReference>
<dbReference type="PRINTS" id="PR00344">
    <property type="entry name" value="BCTRLSENSOR"/>
</dbReference>
<protein>
    <recommendedName>
        <fullName evidence="2">histidine kinase</fullName>
        <ecNumber evidence="2">2.7.13.3</ecNumber>
    </recommendedName>
</protein>
<evidence type="ECO:0000256" key="2">
    <source>
        <dbReference type="ARBA" id="ARBA00012438"/>
    </source>
</evidence>
<evidence type="ECO:0000256" key="3">
    <source>
        <dbReference type="ARBA" id="ARBA00022679"/>
    </source>
</evidence>
<dbReference type="EMBL" id="CAXAMM010008945">
    <property type="protein sequence ID" value="CAK9018948.1"/>
    <property type="molecule type" value="Genomic_DNA"/>
</dbReference>
<dbReference type="Pfam" id="PF00072">
    <property type="entry name" value="Response_reg"/>
    <property type="match status" value="1"/>
</dbReference>
<name>A0ABP0JXV2_9DINO</name>
<dbReference type="PANTHER" id="PTHR43047">
    <property type="entry name" value="TWO-COMPONENT HISTIDINE PROTEIN KINASE"/>
    <property type="match status" value="1"/>
</dbReference>
<organism evidence="10 11">
    <name type="scientific">Durusdinium trenchii</name>
    <dbReference type="NCBI Taxonomy" id="1381693"/>
    <lineage>
        <taxon>Eukaryota</taxon>
        <taxon>Sar</taxon>
        <taxon>Alveolata</taxon>
        <taxon>Dinophyceae</taxon>
        <taxon>Suessiales</taxon>
        <taxon>Symbiodiniaceae</taxon>
        <taxon>Durusdinium</taxon>
    </lineage>
</organism>
<feature type="domain" description="Response regulatory" evidence="9">
    <location>
        <begin position="619"/>
        <end position="740"/>
    </location>
</feature>
<proteinExistence type="predicted"/>
<dbReference type="PANTHER" id="PTHR43047:SF72">
    <property type="entry name" value="OSMOSENSING HISTIDINE PROTEIN KINASE SLN1"/>
    <property type="match status" value="1"/>
</dbReference>
<keyword evidence="3" id="KW-0808">Transferase</keyword>
<evidence type="ECO:0000313" key="11">
    <source>
        <dbReference type="Proteomes" id="UP001642464"/>
    </source>
</evidence>
<dbReference type="Gene3D" id="3.40.50.2300">
    <property type="match status" value="1"/>
</dbReference>
<feature type="chain" id="PRO_5047437133" description="histidine kinase" evidence="7">
    <location>
        <begin position="17"/>
        <end position="868"/>
    </location>
</feature>
<sequence length="868" mass="93293">MGVALATLTTLVLVCALEEEREAAFRNEVELVDVGIALANEAAQSGVLLFLRTIGAVAEVQGRPLDDVQTSRVGQLSSETFPLLNLFAEFGDAETFDLGFGVTAGAPKVFGSGYAGELRNLTKQMLLDGFTASNAQQQQGMQETIAAAFRGKLRPTLSLPNDVLMPSGDLAPTTWSFIFFPPLNFVGFAVLNLEAFLRTVLGVTAPGITVHLYFSERVDFGLAETEQSEYVFASALEVTPSGVAVIPDFPGGYREAQRISGTRKCFGNVTTKLLGPEDIDTGEGRLEKAYRHLKYVIIATDAFEPVSIVMPVVIGLLCVVPFVVLAAVGVGSLERQRILAQAELDKAVAVPKARAAAERSMNEFIAHEVRNPLSVATSANMFVRGHFGNPQIARRRPLPQVVEDLRLVDASLRFIDELLVNVIDLAHFEKGSIGLNRSVMSLKRDVLNPVHEMLQHARQGFDIQVVVDPADDDLWVEGDALRLKQVVMNLAKNSTKFVLRGFVRLTAGRISPGRVRIAVEDSGPGIPAAKRKHLFAKFQETLDKLNQGTGIGLALCKGVVTAMHGSIQLDESYNSGVPGCPGTRVVIVLPLKEARPTVEAPVLGSMPSKGRPEKLLVGSVLIVEDNKAVALLMERLVRSVCHPGVKFNVISNARDAIAHLALGHSYDLVFIDHYMPCAGSGLLGVSVIKHVRTQLADTSVVLVGCSANDVGAEHLASGANAFMRKPVKAAMLHGLRPLLPIPGKHNVMIVGKPGTESDIFAALVRILGHPKRVFRIDPGGASYLRTSLKPTIVVSTTSLSFVRCEQGPQGATRFLAVGVDMDQGPSPSVAFDLIIPRFDLALVAQGDENKLIACRDAIVTAIFDAHIN</sequence>
<reference evidence="10 11" key="1">
    <citation type="submission" date="2024-02" db="EMBL/GenBank/DDBJ databases">
        <authorList>
            <person name="Chen Y."/>
            <person name="Shah S."/>
            <person name="Dougan E. K."/>
            <person name="Thang M."/>
            <person name="Chan C."/>
        </authorList>
    </citation>
    <scope>NUCLEOTIDE SEQUENCE [LARGE SCALE GENOMIC DNA]</scope>
</reference>
<accession>A0ABP0JXV2</accession>
<keyword evidence="4" id="KW-0418">Kinase</keyword>
<keyword evidence="7" id="KW-0732">Signal</keyword>
<dbReference type="InterPro" id="IPR011006">
    <property type="entry name" value="CheY-like_superfamily"/>
</dbReference>
<dbReference type="PROSITE" id="PS50109">
    <property type="entry name" value="HIS_KIN"/>
    <property type="match status" value="1"/>
</dbReference>
<keyword evidence="6" id="KW-0472">Membrane</keyword>
<evidence type="ECO:0000256" key="5">
    <source>
        <dbReference type="PROSITE-ProRule" id="PRU00169"/>
    </source>
</evidence>
<dbReference type="InterPro" id="IPR005467">
    <property type="entry name" value="His_kinase_dom"/>
</dbReference>
<dbReference type="PROSITE" id="PS50110">
    <property type="entry name" value="RESPONSE_REGULATORY"/>
    <property type="match status" value="1"/>
</dbReference>
<evidence type="ECO:0000259" key="8">
    <source>
        <dbReference type="PROSITE" id="PS50109"/>
    </source>
</evidence>
<evidence type="ECO:0000256" key="7">
    <source>
        <dbReference type="SAM" id="SignalP"/>
    </source>
</evidence>
<gene>
    <name evidence="10" type="ORF">SCF082_LOCUS14304</name>
</gene>
<dbReference type="SMART" id="SM00448">
    <property type="entry name" value="REC"/>
    <property type="match status" value="1"/>
</dbReference>
<evidence type="ECO:0000259" key="9">
    <source>
        <dbReference type="PROSITE" id="PS50110"/>
    </source>
</evidence>
<dbReference type="SUPFAM" id="SSF55874">
    <property type="entry name" value="ATPase domain of HSP90 chaperone/DNA topoisomerase II/histidine kinase"/>
    <property type="match status" value="1"/>
</dbReference>
<evidence type="ECO:0000256" key="6">
    <source>
        <dbReference type="SAM" id="Phobius"/>
    </source>
</evidence>
<dbReference type="Gene3D" id="3.30.565.10">
    <property type="entry name" value="Histidine kinase-like ATPase, C-terminal domain"/>
    <property type="match status" value="1"/>
</dbReference>
<feature type="domain" description="Histidine kinase" evidence="8">
    <location>
        <begin position="364"/>
        <end position="593"/>
    </location>
</feature>
<dbReference type="InterPro" id="IPR036890">
    <property type="entry name" value="HATPase_C_sf"/>
</dbReference>
<keyword evidence="11" id="KW-1185">Reference proteome</keyword>
<dbReference type="EC" id="2.7.13.3" evidence="2"/>
<evidence type="ECO:0000256" key="4">
    <source>
        <dbReference type="ARBA" id="ARBA00022777"/>
    </source>
</evidence>
<keyword evidence="5" id="KW-0597">Phosphoprotein</keyword>
<evidence type="ECO:0000313" key="10">
    <source>
        <dbReference type="EMBL" id="CAK9018948.1"/>
    </source>
</evidence>
<feature type="transmembrane region" description="Helical" evidence="6">
    <location>
        <begin position="308"/>
        <end position="330"/>
    </location>
</feature>
<comment type="catalytic activity">
    <reaction evidence="1">
        <text>ATP + protein L-histidine = ADP + protein N-phospho-L-histidine.</text>
        <dbReference type="EC" id="2.7.13.3"/>
    </reaction>
</comment>